<dbReference type="GO" id="GO:0045087">
    <property type="term" value="P:innate immune response"/>
    <property type="evidence" value="ECO:0007669"/>
    <property type="project" value="TreeGrafter"/>
</dbReference>
<evidence type="ECO:0000256" key="4">
    <source>
        <dbReference type="PROSITE-ProRule" id="PRU00024"/>
    </source>
</evidence>
<dbReference type="CDD" id="cd00063">
    <property type="entry name" value="FN3"/>
    <property type="match status" value="1"/>
</dbReference>
<dbReference type="GO" id="GO:0061630">
    <property type="term" value="F:ubiquitin protein ligase activity"/>
    <property type="evidence" value="ECO:0007669"/>
    <property type="project" value="TreeGrafter"/>
</dbReference>
<dbReference type="InterPro" id="IPR001841">
    <property type="entry name" value="Znf_RING"/>
</dbReference>
<dbReference type="Pfam" id="PF00041">
    <property type="entry name" value="fn3"/>
    <property type="match status" value="1"/>
</dbReference>
<dbReference type="GO" id="GO:0008270">
    <property type="term" value="F:zinc ion binding"/>
    <property type="evidence" value="ECO:0007669"/>
    <property type="project" value="UniProtKB-KW"/>
</dbReference>
<dbReference type="AlphaFoldDB" id="A0A8C8VG85"/>
<feature type="chain" id="PRO_5034362387" evidence="5">
    <location>
        <begin position="21"/>
        <end position="739"/>
    </location>
</feature>
<dbReference type="PANTHER" id="PTHR25462">
    <property type="entry name" value="BONUS, ISOFORM C-RELATED"/>
    <property type="match status" value="1"/>
</dbReference>
<evidence type="ECO:0000256" key="1">
    <source>
        <dbReference type="ARBA" id="ARBA00022723"/>
    </source>
</evidence>
<dbReference type="PROSITE" id="PS00518">
    <property type="entry name" value="ZF_RING_1"/>
    <property type="match status" value="1"/>
</dbReference>
<dbReference type="Gene3D" id="2.60.40.10">
    <property type="entry name" value="Immunoglobulins"/>
    <property type="match status" value="1"/>
</dbReference>
<accession>A0A8C8VG85</accession>
<evidence type="ECO:0000256" key="2">
    <source>
        <dbReference type="ARBA" id="ARBA00022771"/>
    </source>
</evidence>
<organism evidence="9 10">
    <name type="scientific">Pelusios castaneus</name>
    <name type="common">West African mud turtle</name>
    <dbReference type="NCBI Taxonomy" id="367368"/>
    <lineage>
        <taxon>Eukaryota</taxon>
        <taxon>Metazoa</taxon>
        <taxon>Chordata</taxon>
        <taxon>Craniata</taxon>
        <taxon>Vertebrata</taxon>
        <taxon>Euteleostomi</taxon>
        <taxon>Archelosauria</taxon>
        <taxon>Testudinata</taxon>
        <taxon>Testudines</taxon>
        <taxon>Pleurodira</taxon>
        <taxon>Pelomedusidae</taxon>
        <taxon>Pelusios</taxon>
    </lineage>
</organism>
<dbReference type="PROSITE" id="PS50853">
    <property type="entry name" value="FN3"/>
    <property type="match status" value="1"/>
</dbReference>
<reference evidence="9" key="2">
    <citation type="submission" date="2025-09" db="UniProtKB">
        <authorList>
            <consortium name="Ensembl"/>
        </authorList>
    </citation>
    <scope>IDENTIFICATION</scope>
</reference>
<keyword evidence="10" id="KW-1185">Reference proteome</keyword>
<dbReference type="PROSITE" id="PS50119">
    <property type="entry name" value="ZF_BBOX"/>
    <property type="match status" value="1"/>
</dbReference>
<dbReference type="SUPFAM" id="SSF49265">
    <property type="entry name" value="Fibronectin type III"/>
    <property type="match status" value="1"/>
</dbReference>
<dbReference type="SMART" id="SM00060">
    <property type="entry name" value="FN3"/>
    <property type="match status" value="1"/>
</dbReference>
<keyword evidence="1" id="KW-0479">Metal-binding</keyword>
<dbReference type="SMART" id="SM00184">
    <property type="entry name" value="RING"/>
    <property type="match status" value="1"/>
</dbReference>
<keyword evidence="5" id="KW-0732">Signal</keyword>
<dbReference type="Ensembl" id="ENSPCET00000005512.1">
    <property type="protein sequence ID" value="ENSPCEP00000005323.1"/>
    <property type="gene ID" value="ENSPCEG00000004246.1"/>
</dbReference>
<evidence type="ECO:0000259" key="8">
    <source>
        <dbReference type="PROSITE" id="PS50853"/>
    </source>
</evidence>
<feature type="domain" description="Fibronectin type-III" evidence="8">
    <location>
        <begin position="618"/>
        <end position="717"/>
    </location>
</feature>
<dbReference type="InterPro" id="IPR017907">
    <property type="entry name" value="Znf_RING_CS"/>
</dbReference>
<dbReference type="PANTHER" id="PTHR25462:SF299">
    <property type="entry name" value="E3 UBIQUITIN-PROTEIN LIGASE TRIM56"/>
    <property type="match status" value="1"/>
</dbReference>
<dbReference type="InterPro" id="IPR036116">
    <property type="entry name" value="FN3_sf"/>
</dbReference>
<dbReference type="InterPro" id="IPR047153">
    <property type="entry name" value="TRIM45/56/19-like"/>
</dbReference>
<dbReference type="CDD" id="cd19808">
    <property type="entry name" value="Bbox1_TRIM42_C-III"/>
    <property type="match status" value="1"/>
</dbReference>
<keyword evidence="2 4" id="KW-0863">Zinc-finger</keyword>
<dbReference type="PROSITE" id="PS50089">
    <property type="entry name" value="ZF_RING_2"/>
    <property type="match status" value="1"/>
</dbReference>
<evidence type="ECO:0000259" key="6">
    <source>
        <dbReference type="PROSITE" id="PS50089"/>
    </source>
</evidence>
<dbReference type="SUPFAM" id="SSF57850">
    <property type="entry name" value="RING/U-box"/>
    <property type="match status" value="1"/>
</dbReference>
<evidence type="ECO:0000259" key="7">
    <source>
        <dbReference type="PROSITE" id="PS50119"/>
    </source>
</evidence>
<dbReference type="Gene3D" id="3.30.160.60">
    <property type="entry name" value="Classic Zinc Finger"/>
    <property type="match status" value="1"/>
</dbReference>
<sequence>MANAFCICCLCWPCCPGCRCCPAVQTTDKECCLCWRFFFTEERNCNCFPCPYAEDRACQCCHCSCSENPNCRWCCCSCSNDPDCKCCCCTRDENVSCQYYESKCCRNITSPAYHPRTPSRLHSKVALPRFGSKSDTSIITLEKDASGHTFRDQLTCPLCKQLYLYPFMLPCNHCICEKCIGKSKAQAEVTENFFIIVCPVCVKAHCLPYTNKIHLRMNYLRAKLAKRYMRSHGLLRWRFDRTQGPIYCQMCKEKKNKASKRCRTCRLNFCNECLRLYHSDITTQDHIFTKAYREDYEQSYCLFHPNSNLSEYCLDDHELICEFCKDSLHNDHETLALPVACSKEAASLFSAIAKFKKVRHGVDDDLMEILVLKNNFKTYKEIKRKEIRNGFIKLRNILREREKEMMELLENIELKKQKGIIEYVDYTSRKISQMDSLIQYAKEALKEENQIAFLQSANCLVIEIDDAIADIYQPSPRLREDPIQNLKLNFEELSANLHKLFPPPVRMKQSIDKANKAPYPCTSDIMVPRQVSNIHAEKHPAIYRSPSLSTLSSQYETSVIRKEIYGRPKSTPPPLPKQHNEMFAFWDADTQAPRKEVSHQNRSIVHSPESYDNGSSVVPGIVIIYQTLVYPKAAKIYWTCPTEDVDFFDVEFYEVVSVSPDNIVQTRLAGKLHGIKHQNLEIHNLDPNTEYLFKVRAININGPGQWSEICKVVTPDGHGKVRGRWGLLRSIQSAFYKQL</sequence>
<evidence type="ECO:0000313" key="10">
    <source>
        <dbReference type="Proteomes" id="UP000694393"/>
    </source>
</evidence>
<name>A0A8C8VG85_9SAUR</name>
<dbReference type="Proteomes" id="UP000694393">
    <property type="component" value="Unplaced"/>
</dbReference>
<dbReference type="InterPro" id="IPR013783">
    <property type="entry name" value="Ig-like_fold"/>
</dbReference>
<protein>
    <submittedName>
        <fullName evidence="9">Tripartite motif containing 42</fullName>
    </submittedName>
</protein>
<dbReference type="GO" id="GO:0005654">
    <property type="term" value="C:nucleoplasm"/>
    <property type="evidence" value="ECO:0007669"/>
    <property type="project" value="TreeGrafter"/>
</dbReference>
<keyword evidence="3" id="KW-0862">Zinc</keyword>
<feature type="domain" description="RING-type" evidence="6">
    <location>
        <begin position="156"/>
        <end position="201"/>
    </location>
</feature>
<dbReference type="Gene3D" id="3.30.40.10">
    <property type="entry name" value="Zinc/RING finger domain, C3HC4 (zinc finger)"/>
    <property type="match status" value="1"/>
</dbReference>
<feature type="domain" description="B box-type" evidence="7">
    <location>
        <begin position="296"/>
        <end position="337"/>
    </location>
</feature>
<evidence type="ECO:0000256" key="3">
    <source>
        <dbReference type="ARBA" id="ARBA00022833"/>
    </source>
</evidence>
<dbReference type="SUPFAM" id="SSF57845">
    <property type="entry name" value="B-box zinc-binding domain"/>
    <property type="match status" value="1"/>
</dbReference>
<dbReference type="Pfam" id="PF00643">
    <property type="entry name" value="zf-B_box"/>
    <property type="match status" value="1"/>
</dbReference>
<evidence type="ECO:0000256" key="5">
    <source>
        <dbReference type="SAM" id="SignalP"/>
    </source>
</evidence>
<dbReference type="InterPro" id="IPR013083">
    <property type="entry name" value="Znf_RING/FYVE/PHD"/>
</dbReference>
<dbReference type="CDD" id="cd19782">
    <property type="entry name" value="Bbox2_TRIM42_C-III"/>
    <property type="match status" value="1"/>
</dbReference>
<feature type="signal peptide" evidence="5">
    <location>
        <begin position="1"/>
        <end position="20"/>
    </location>
</feature>
<dbReference type="InterPro" id="IPR000315">
    <property type="entry name" value="Znf_B-box"/>
</dbReference>
<evidence type="ECO:0000313" key="9">
    <source>
        <dbReference type="Ensembl" id="ENSPCEP00000005323.1"/>
    </source>
</evidence>
<dbReference type="GO" id="GO:0060340">
    <property type="term" value="P:positive regulation of type I interferon-mediated signaling pathway"/>
    <property type="evidence" value="ECO:0007669"/>
    <property type="project" value="TreeGrafter"/>
</dbReference>
<reference evidence="9" key="1">
    <citation type="submission" date="2025-08" db="UniProtKB">
        <authorList>
            <consortium name="Ensembl"/>
        </authorList>
    </citation>
    <scope>IDENTIFICATION</scope>
</reference>
<dbReference type="InterPro" id="IPR003961">
    <property type="entry name" value="FN3_dom"/>
</dbReference>
<proteinExistence type="predicted"/>